<dbReference type="InterPro" id="IPR011051">
    <property type="entry name" value="RmlC_Cupin_sf"/>
</dbReference>
<dbReference type="PIRSF" id="PIRSF006232">
    <property type="entry name" value="Pirin"/>
    <property type="match status" value="1"/>
</dbReference>
<dbReference type="GO" id="GO:0046872">
    <property type="term" value="F:metal ion binding"/>
    <property type="evidence" value="ECO:0007669"/>
    <property type="project" value="UniProtKB-KW"/>
</dbReference>
<sequence length="283" mass="31436">MLQRKTIDSWQVEYEQLPYPNVQKGMVLSPEKMQQHDPFLLMAEDWFKRGAFSDHPHRGFQTITYVVDGRLEHFDNAGGHSILDAGDMQYMNAGGAARHAEEAVDDDLIHTLQLWLNLPKDQKFTDTYYENVRVDEAPTFDIDNGQVRVYSGDVAGTKGPTKSVYPFTMVEVYLKEGAEYELPLDAADTAFCYVLAGEASVGTDDVALSRAGVAVFERGEEGESTVLLKAKTRTRILVYAGTPIGEPVAAGGPFVMNTEDEIQQAFRDYHAGKFGPTSQPQGR</sequence>
<evidence type="ECO:0000256" key="2">
    <source>
        <dbReference type="PIRSR" id="PIRSR006232-1"/>
    </source>
</evidence>
<keyword evidence="2" id="KW-0479">Metal-binding</keyword>
<comment type="similarity">
    <text evidence="1 3">Belongs to the pirin family.</text>
</comment>
<feature type="domain" description="Pirin C-terminal" evidence="5">
    <location>
        <begin position="169"/>
        <end position="275"/>
    </location>
</feature>
<dbReference type="InterPro" id="IPR008778">
    <property type="entry name" value="Pirin_C_dom"/>
</dbReference>
<dbReference type="InterPro" id="IPR003829">
    <property type="entry name" value="Pirin_N_dom"/>
</dbReference>
<evidence type="ECO:0000313" key="6">
    <source>
        <dbReference type="EMBL" id="QKS69983.1"/>
    </source>
</evidence>
<dbReference type="Pfam" id="PF05726">
    <property type="entry name" value="Pirin_C"/>
    <property type="match status" value="1"/>
</dbReference>
<feature type="binding site" evidence="2">
    <location>
        <position position="55"/>
    </location>
    <ligand>
        <name>Fe cation</name>
        <dbReference type="ChEBI" id="CHEBI:24875"/>
    </ligand>
</feature>
<dbReference type="Gene3D" id="2.60.120.10">
    <property type="entry name" value="Jelly Rolls"/>
    <property type="match status" value="2"/>
</dbReference>
<reference evidence="7" key="1">
    <citation type="submission" date="2019-07" db="EMBL/GenBank/DDBJ databases">
        <title>Bacillus alkalisoli sp. nov. isolated from saline soil.</title>
        <authorList>
            <person name="Sun J.-Q."/>
            <person name="Xu L."/>
        </authorList>
    </citation>
    <scope>NUCLEOTIDE SEQUENCE [LARGE SCALE GENOMIC DNA]</scope>
    <source>
        <strain evidence="7">M4U3P1</strain>
    </source>
</reference>
<proteinExistence type="inferred from homology"/>
<protein>
    <submittedName>
        <fullName evidence="6">Pirin family protein</fullName>
    </submittedName>
</protein>
<dbReference type="InterPro" id="IPR012093">
    <property type="entry name" value="Pirin"/>
</dbReference>
<dbReference type="PANTHER" id="PTHR13903:SF8">
    <property type="entry name" value="PIRIN"/>
    <property type="match status" value="1"/>
</dbReference>
<dbReference type="PANTHER" id="PTHR13903">
    <property type="entry name" value="PIRIN-RELATED"/>
    <property type="match status" value="1"/>
</dbReference>
<comment type="cofactor">
    <cofactor evidence="2">
        <name>Fe cation</name>
        <dbReference type="ChEBI" id="CHEBI:24875"/>
    </cofactor>
    <text evidence="2">Binds 1 Fe cation per subunit.</text>
</comment>
<dbReference type="Proteomes" id="UP000318138">
    <property type="component" value="Chromosome"/>
</dbReference>
<feature type="binding site" evidence="2">
    <location>
        <position position="57"/>
    </location>
    <ligand>
        <name>Fe cation</name>
        <dbReference type="ChEBI" id="CHEBI:24875"/>
    </ligand>
</feature>
<accession>A0A859F9V6</accession>
<dbReference type="CDD" id="cd02247">
    <property type="entry name" value="cupin_pirin_C"/>
    <property type="match status" value="1"/>
</dbReference>
<dbReference type="EMBL" id="CP041372">
    <property type="protein sequence ID" value="QKS69983.1"/>
    <property type="molecule type" value="Genomic_DNA"/>
</dbReference>
<feature type="binding site" evidence="2">
    <location>
        <position position="99"/>
    </location>
    <ligand>
        <name>Fe cation</name>
        <dbReference type="ChEBI" id="CHEBI:24875"/>
    </ligand>
</feature>
<evidence type="ECO:0000259" key="5">
    <source>
        <dbReference type="Pfam" id="PF05726"/>
    </source>
</evidence>
<gene>
    <name evidence="6" type="ORF">FLK61_24725</name>
</gene>
<feature type="binding site" evidence="2">
    <location>
        <position position="101"/>
    </location>
    <ligand>
        <name>Fe cation</name>
        <dbReference type="ChEBI" id="CHEBI:24875"/>
    </ligand>
</feature>
<evidence type="ECO:0000313" key="7">
    <source>
        <dbReference type="Proteomes" id="UP000318138"/>
    </source>
</evidence>
<dbReference type="KEGG" id="psua:FLK61_24725"/>
<evidence type="ECO:0000259" key="4">
    <source>
        <dbReference type="Pfam" id="PF02678"/>
    </source>
</evidence>
<dbReference type="Pfam" id="PF02678">
    <property type="entry name" value="Pirin"/>
    <property type="match status" value="1"/>
</dbReference>
<name>A0A859F9V6_9BACI</name>
<dbReference type="AlphaFoldDB" id="A0A859F9V6"/>
<keyword evidence="2" id="KW-0408">Iron</keyword>
<dbReference type="SUPFAM" id="SSF51182">
    <property type="entry name" value="RmlC-like cupins"/>
    <property type="match status" value="1"/>
</dbReference>
<evidence type="ECO:0000256" key="3">
    <source>
        <dbReference type="RuleBase" id="RU003457"/>
    </source>
</evidence>
<evidence type="ECO:0000256" key="1">
    <source>
        <dbReference type="ARBA" id="ARBA00008416"/>
    </source>
</evidence>
<keyword evidence="7" id="KW-1185">Reference proteome</keyword>
<feature type="domain" description="Pirin N-terminal" evidence="4">
    <location>
        <begin position="37"/>
        <end position="116"/>
    </location>
</feature>
<organism evidence="6 7">
    <name type="scientific">Paenalkalicoccus suaedae</name>
    <dbReference type="NCBI Taxonomy" id="2592382"/>
    <lineage>
        <taxon>Bacteria</taxon>
        <taxon>Bacillati</taxon>
        <taxon>Bacillota</taxon>
        <taxon>Bacilli</taxon>
        <taxon>Bacillales</taxon>
        <taxon>Bacillaceae</taxon>
        <taxon>Paenalkalicoccus</taxon>
    </lineage>
</organism>
<dbReference type="InterPro" id="IPR014710">
    <property type="entry name" value="RmlC-like_jellyroll"/>
</dbReference>
<dbReference type="RefSeq" id="WP_176008027.1">
    <property type="nucleotide sequence ID" value="NZ_CP041372.2"/>
</dbReference>